<keyword evidence="1" id="KW-1133">Transmembrane helix</keyword>
<feature type="transmembrane region" description="Helical" evidence="1">
    <location>
        <begin position="124"/>
        <end position="145"/>
    </location>
</feature>
<feature type="transmembrane region" description="Helical" evidence="1">
    <location>
        <begin position="35"/>
        <end position="54"/>
    </location>
</feature>
<comment type="caution">
    <text evidence="2">The sequence shown here is derived from an EMBL/GenBank/DDBJ whole genome shotgun (WGS) entry which is preliminary data.</text>
</comment>
<feature type="transmembrane region" description="Helical" evidence="1">
    <location>
        <begin position="92"/>
        <end position="112"/>
    </location>
</feature>
<name>A0ABP7W3C3_9BACI</name>
<gene>
    <name evidence="2" type="ORF">GCM10022410_25090</name>
</gene>
<keyword evidence="1" id="KW-0472">Membrane</keyword>
<keyword evidence="3" id="KW-1185">Reference proteome</keyword>
<evidence type="ECO:0000313" key="3">
    <source>
        <dbReference type="Proteomes" id="UP001501734"/>
    </source>
</evidence>
<organism evidence="2 3">
    <name type="scientific">Amphibacillus indicireducens</name>
    <dbReference type="NCBI Taxonomy" id="1076330"/>
    <lineage>
        <taxon>Bacteria</taxon>
        <taxon>Bacillati</taxon>
        <taxon>Bacillota</taxon>
        <taxon>Bacilli</taxon>
        <taxon>Bacillales</taxon>
        <taxon>Bacillaceae</taxon>
        <taxon>Amphibacillus</taxon>
    </lineage>
</organism>
<dbReference type="EMBL" id="BAABDL010000146">
    <property type="protein sequence ID" value="GAA4080064.1"/>
    <property type="molecule type" value="Genomic_DNA"/>
</dbReference>
<proteinExistence type="predicted"/>
<dbReference type="RefSeq" id="WP_344913891.1">
    <property type="nucleotide sequence ID" value="NZ_BAABDL010000146.1"/>
</dbReference>
<reference evidence="3" key="1">
    <citation type="journal article" date="2019" name="Int. J. Syst. Evol. Microbiol.">
        <title>The Global Catalogue of Microorganisms (GCM) 10K type strain sequencing project: providing services to taxonomists for standard genome sequencing and annotation.</title>
        <authorList>
            <consortium name="The Broad Institute Genomics Platform"/>
            <consortium name="The Broad Institute Genome Sequencing Center for Infectious Disease"/>
            <person name="Wu L."/>
            <person name="Ma J."/>
        </authorList>
    </citation>
    <scope>NUCLEOTIDE SEQUENCE [LARGE SCALE GENOMIC DNA]</scope>
    <source>
        <strain evidence="3">JCM 17250</strain>
    </source>
</reference>
<sequence>MRERFLRNRKLILKYYLGAGIGLFLFWWFARTEMVVDPVIVVILAVYLLVFPIIIDHTRKYSIHIFLFLLAFITGFYSFYHYSLAEHSILNALYFTFQLYVLIVADVFTADGSTLLQYPLIVEIARWSAALYTISTVFIAMYRMLENSILLIVYQLIGVH</sequence>
<evidence type="ECO:0000256" key="1">
    <source>
        <dbReference type="SAM" id="Phobius"/>
    </source>
</evidence>
<feature type="transmembrane region" description="Helical" evidence="1">
    <location>
        <begin position="12"/>
        <end position="29"/>
    </location>
</feature>
<feature type="transmembrane region" description="Helical" evidence="1">
    <location>
        <begin position="61"/>
        <end position="80"/>
    </location>
</feature>
<accession>A0ABP7W3C3</accession>
<protein>
    <submittedName>
        <fullName evidence="2">Uncharacterized protein</fullName>
    </submittedName>
</protein>
<keyword evidence="1" id="KW-0812">Transmembrane</keyword>
<dbReference type="Proteomes" id="UP001501734">
    <property type="component" value="Unassembled WGS sequence"/>
</dbReference>
<evidence type="ECO:0000313" key="2">
    <source>
        <dbReference type="EMBL" id="GAA4080064.1"/>
    </source>
</evidence>